<organism evidence="2 3">
    <name type="scientific">Symbiodinium natans</name>
    <dbReference type="NCBI Taxonomy" id="878477"/>
    <lineage>
        <taxon>Eukaryota</taxon>
        <taxon>Sar</taxon>
        <taxon>Alveolata</taxon>
        <taxon>Dinophyceae</taxon>
        <taxon>Suessiales</taxon>
        <taxon>Symbiodiniaceae</taxon>
        <taxon>Symbiodinium</taxon>
    </lineage>
</organism>
<proteinExistence type="predicted"/>
<evidence type="ECO:0000313" key="3">
    <source>
        <dbReference type="Proteomes" id="UP000604046"/>
    </source>
</evidence>
<dbReference type="EMBL" id="CAJNDS010002193">
    <property type="protein sequence ID" value="CAE7366886.1"/>
    <property type="molecule type" value="Genomic_DNA"/>
</dbReference>
<name>A0A812PYD4_9DINO</name>
<evidence type="ECO:0000256" key="1">
    <source>
        <dbReference type="SAM" id="MobiDB-lite"/>
    </source>
</evidence>
<protein>
    <submittedName>
        <fullName evidence="2">Uncharacterized protein</fullName>
    </submittedName>
</protein>
<feature type="region of interest" description="Disordered" evidence="1">
    <location>
        <begin position="1"/>
        <end position="46"/>
    </location>
</feature>
<comment type="caution">
    <text evidence="2">The sequence shown here is derived from an EMBL/GenBank/DDBJ whole genome shotgun (WGS) entry which is preliminary data.</text>
</comment>
<dbReference type="AlphaFoldDB" id="A0A812PYD4"/>
<feature type="region of interest" description="Disordered" evidence="1">
    <location>
        <begin position="213"/>
        <end position="255"/>
    </location>
</feature>
<feature type="compositionally biased region" description="Basic and acidic residues" evidence="1">
    <location>
        <begin position="238"/>
        <end position="255"/>
    </location>
</feature>
<gene>
    <name evidence="2" type="ORF">SNAT2548_LOCUS19933</name>
</gene>
<feature type="compositionally biased region" description="Basic residues" evidence="1">
    <location>
        <begin position="227"/>
        <end position="237"/>
    </location>
</feature>
<dbReference type="Proteomes" id="UP000604046">
    <property type="component" value="Unassembled WGS sequence"/>
</dbReference>
<evidence type="ECO:0000313" key="2">
    <source>
        <dbReference type="EMBL" id="CAE7366886.1"/>
    </source>
</evidence>
<feature type="compositionally biased region" description="Basic and acidic residues" evidence="1">
    <location>
        <begin position="1"/>
        <end position="34"/>
    </location>
</feature>
<sequence>MARRGNDRERERDRGDRGRDRDRDRDRRDGREPEGPEGSGNTFEARLSAVEDRLQATALLANSTAFKVGNESAKRALVFFVQGELKAKLEREWGVWQRNSELPPAQRPKEKPLPWKIQAYQAFVEYVDTAVRSAPSGSGGEEATRLLLPTSPAVEAIQHGAAQEDRAWPMVLVFRNSETAQAAREIWLQACLKPFLGKDKDLGVRPARYMPAGAHRRVQEFVPKGKGVGKGKGKNRSPKRESEGPERGDLQRRRL</sequence>
<accession>A0A812PYD4</accession>
<reference evidence="2" key="1">
    <citation type="submission" date="2021-02" db="EMBL/GenBank/DDBJ databases">
        <authorList>
            <person name="Dougan E. K."/>
            <person name="Rhodes N."/>
            <person name="Thang M."/>
            <person name="Chan C."/>
        </authorList>
    </citation>
    <scope>NUCLEOTIDE SEQUENCE</scope>
</reference>
<keyword evidence="3" id="KW-1185">Reference proteome</keyword>